<sequence>MSRLVWELRRAQWRLGIVGALAILLIGAAAVIALVQILPLHNDIAAREADLDARAAKLKLPPPPSPDQAVAPFSAEQRYFIFLHSLHAIAAKNGISLPQITYQLAAPDKDSSLRRYVVETTFAATYLQFRVFLSELRTMPGLRCERLTIARPNIGVTQLDVHLQCAFLVEASK</sequence>
<dbReference type="Gene3D" id="3.30.70.60">
    <property type="match status" value="1"/>
</dbReference>
<accession>A0A158GIR5</accession>
<dbReference type="AlphaFoldDB" id="A0A158GIR5"/>
<dbReference type="EMBL" id="FCNY02000004">
    <property type="protein sequence ID" value="SAL31922.1"/>
    <property type="molecule type" value="Genomic_DNA"/>
</dbReference>
<organism evidence="1 2">
    <name type="scientific">Caballeronia cordobensis</name>
    <name type="common">Burkholderia cordobensis</name>
    <dbReference type="NCBI Taxonomy" id="1353886"/>
    <lineage>
        <taxon>Bacteria</taxon>
        <taxon>Pseudomonadati</taxon>
        <taxon>Pseudomonadota</taxon>
        <taxon>Betaproteobacteria</taxon>
        <taxon>Burkholderiales</taxon>
        <taxon>Burkholderiaceae</taxon>
        <taxon>Caballeronia</taxon>
    </lineage>
</organism>
<keyword evidence="2" id="KW-1185">Reference proteome</keyword>
<gene>
    <name evidence="1" type="ORF">AWB70_02066</name>
</gene>
<name>A0A158GIR5_CABCO</name>
<evidence type="ECO:0000313" key="2">
    <source>
        <dbReference type="Proteomes" id="UP000054740"/>
    </source>
</evidence>
<dbReference type="InterPro" id="IPR014717">
    <property type="entry name" value="Transl_elong_EF1B/ribsomal_bS6"/>
</dbReference>
<dbReference type="RefSeq" id="WP_045459523.1">
    <property type="nucleotide sequence ID" value="NZ_AP014579.1"/>
</dbReference>
<proteinExistence type="predicted"/>
<dbReference type="Proteomes" id="UP000054740">
    <property type="component" value="Unassembled WGS sequence"/>
</dbReference>
<protein>
    <submittedName>
        <fullName evidence="1">Uncharacterized protein</fullName>
    </submittedName>
</protein>
<evidence type="ECO:0000313" key="1">
    <source>
        <dbReference type="EMBL" id="SAL31922.1"/>
    </source>
</evidence>
<reference evidence="2" key="1">
    <citation type="submission" date="2016-01" db="EMBL/GenBank/DDBJ databases">
        <authorList>
            <person name="Peeters C."/>
        </authorList>
    </citation>
    <scope>NUCLEOTIDE SEQUENCE [LARGE SCALE GENOMIC DNA]</scope>
</reference>